<dbReference type="InParanoid" id="K3WYB0"/>
<dbReference type="AlphaFoldDB" id="K3WYB0"/>
<dbReference type="Proteomes" id="UP000019132">
    <property type="component" value="Unassembled WGS sequence"/>
</dbReference>
<reference evidence="4" key="1">
    <citation type="journal article" date="2010" name="Genome Biol.">
        <title>Genome sequence of the necrotrophic plant pathogen Pythium ultimum reveals original pathogenicity mechanisms and effector repertoire.</title>
        <authorList>
            <person name="Levesque C.A."/>
            <person name="Brouwer H."/>
            <person name="Cano L."/>
            <person name="Hamilton J.P."/>
            <person name="Holt C."/>
            <person name="Huitema E."/>
            <person name="Raffaele S."/>
            <person name="Robideau G.P."/>
            <person name="Thines M."/>
            <person name="Win J."/>
            <person name="Zerillo M.M."/>
            <person name="Beakes G.W."/>
            <person name="Boore J.L."/>
            <person name="Busam D."/>
            <person name="Dumas B."/>
            <person name="Ferriera S."/>
            <person name="Fuerstenberg S.I."/>
            <person name="Gachon C.M."/>
            <person name="Gaulin E."/>
            <person name="Govers F."/>
            <person name="Grenville-Briggs L."/>
            <person name="Horner N."/>
            <person name="Hostetler J."/>
            <person name="Jiang R.H."/>
            <person name="Johnson J."/>
            <person name="Krajaejun T."/>
            <person name="Lin H."/>
            <person name="Meijer H.J."/>
            <person name="Moore B."/>
            <person name="Morris P."/>
            <person name="Phuntmart V."/>
            <person name="Puiu D."/>
            <person name="Shetty J."/>
            <person name="Stajich J.E."/>
            <person name="Tripathy S."/>
            <person name="Wawra S."/>
            <person name="van West P."/>
            <person name="Whitty B.R."/>
            <person name="Coutinho P.M."/>
            <person name="Henrissat B."/>
            <person name="Martin F."/>
            <person name="Thomas P.D."/>
            <person name="Tyler B.M."/>
            <person name="De Vries R.P."/>
            <person name="Kamoun S."/>
            <person name="Yandell M."/>
            <person name="Tisserat N."/>
            <person name="Buell C.R."/>
        </authorList>
    </citation>
    <scope>NUCLEOTIDE SEQUENCE</scope>
    <source>
        <strain evidence="4">DAOM:BR144</strain>
    </source>
</reference>
<evidence type="ECO:0000313" key="3">
    <source>
        <dbReference type="EnsemblProtists" id="PYU1_T009959"/>
    </source>
</evidence>
<dbReference type="eggNOG" id="ENOG502S3YT">
    <property type="taxonomic scope" value="Eukaryota"/>
</dbReference>
<protein>
    <recommendedName>
        <fullName evidence="2">Nudix hydrolase domain-containing protein</fullName>
    </recommendedName>
</protein>
<accession>K3WYB0</accession>
<dbReference type="GO" id="GO:0006203">
    <property type="term" value="P:dGTP catabolic process"/>
    <property type="evidence" value="ECO:0007669"/>
    <property type="project" value="TreeGrafter"/>
</dbReference>
<sequence>MPTTRAGAKLLPPPASTPSAVTTAHDDDGPKKKRRTLRDAEQELEESRLALQEAKKKLIVTARENAKMKVLLMKYIDKDDSLLCTSQLSMADASQQEGNQKPTPQVVDFQSSQSTAMEESSESQSPRGGYASTVTTGLEDSENSESSMWTTTVPSSDFQTDDGDGMMMGQVSQLSQMSQWSEFSSTSNLDEIITFLEKQDTVENERVVTLEADFKELQAQKTCVRVGVGVLLTSAQHPNCVLIGVRKGSHGAGKFALPGGHLEMYESWEECAIREISTFRT</sequence>
<dbReference type="PANTHER" id="PTHR16099">
    <property type="entry name" value="8-OXO-DGTP DIPHOSPHATES NUDT15"/>
    <property type="match status" value="1"/>
</dbReference>
<dbReference type="EnsemblProtists" id="PYU1_T009959">
    <property type="protein sequence ID" value="PYU1_T009959"/>
    <property type="gene ID" value="PYU1_G009941"/>
</dbReference>
<dbReference type="Pfam" id="PF00293">
    <property type="entry name" value="NUDIX"/>
    <property type="match status" value="1"/>
</dbReference>
<dbReference type="GO" id="GO:0035539">
    <property type="term" value="F:8-oxo-7,8-dihydrodeoxyguanosine triphosphate pyrophosphatase activity"/>
    <property type="evidence" value="ECO:0007669"/>
    <property type="project" value="TreeGrafter"/>
</dbReference>
<reference evidence="4" key="2">
    <citation type="submission" date="2010-04" db="EMBL/GenBank/DDBJ databases">
        <authorList>
            <person name="Buell R."/>
            <person name="Hamilton J."/>
            <person name="Hostetler J."/>
        </authorList>
    </citation>
    <scope>NUCLEOTIDE SEQUENCE [LARGE SCALE GENOMIC DNA]</scope>
    <source>
        <strain evidence="4">DAOM:BR144</strain>
    </source>
</reference>
<dbReference type="GO" id="GO:0005829">
    <property type="term" value="C:cytosol"/>
    <property type="evidence" value="ECO:0007669"/>
    <property type="project" value="TreeGrafter"/>
</dbReference>
<reference evidence="3" key="3">
    <citation type="submission" date="2015-02" db="UniProtKB">
        <authorList>
            <consortium name="EnsemblProtists"/>
        </authorList>
    </citation>
    <scope>IDENTIFICATION</scope>
    <source>
        <strain evidence="3">DAOM BR144</strain>
    </source>
</reference>
<dbReference type="VEuPathDB" id="FungiDB:PYU1_G009941"/>
<evidence type="ECO:0000256" key="1">
    <source>
        <dbReference type="SAM" id="MobiDB-lite"/>
    </source>
</evidence>
<evidence type="ECO:0000259" key="2">
    <source>
        <dbReference type="Pfam" id="PF00293"/>
    </source>
</evidence>
<dbReference type="SUPFAM" id="SSF55811">
    <property type="entry name" value="Nudix"/>
    <property type="match status" value="1"/>
</dbReference>
<dbReference type="STRING" id="431595.K3WYB0"/>
<evidence type="ECO:0000313" key="4">
    <source>
        <dbReference type="Proteomes" id="UP000019132"/>
    </source>
</evidence>
<feature type="compositionally biased region" description="Polar residues" evidence="1">
    <location>
        <begin position="93"/>
        <end position="158"/>
    </location>
</feature>
<keyword evidence="4" id="KW-1185">Reference proteome</keyword>
<organism evidence="3 4">
    <name type="scientific">Globisporangium ultimum (strain ATCC 200006 / CBS 805.95 / DAOM BR144)</name>
    <name type="common">Pythium ultimum</name>
    <dbReference type="NCBI Taxonomy" id="431595"/>
    <lineage>
        <taxon>Eukaryota</taxon>
        <taxon>Sar</taxon>
        <taxon>Stramenopiles</taxon>
        <taxon>Oomycota</taxon>
        <taxon>Peronosporomycetes</taxon>
        <taxon>Pythiales</taxon>
        <taxon>Pythiaceae</taxon>
        <taxon>Globisporangium</taxon>
    </lineage>
</organism>
<feature type="domain" description="Nudix hydrolase" evidence="2">
    <location>
        <begin position="225"/>
        <end position="276"/>
    </location>
</feature>
<name>K3WYB0_GLOUD</name>
<feature type="region of interest" description="Disordered" evidence="1">
    <location>
        <begin position="1"/>
        <end position="43"/>
    </location>
</feature>
<dbReference type="InterPro" id="IPR000086">
    <property type="entry name" value="NUDIX_hydrolase_dom"/>
</dbReference>
<dbReference type="CDD" id="cd04678">
    <property type="entry name" value="NUDIX_MTH2_Nudt15"/>
    <property type="match status" value="1"/>
</dbReference>
<dbReference type="EMBL" id="GL376624">
    <property type="status" value="NOT_ANNOTATED_CDS"/>
    <property type="molecule type" value="Genomic_DNA"/>
</dbReference>
<dbReference type="HOGENOM" id="CLU_071734_0_0_1"/>
<dbReference type="Gene3D" id="3.90.79.10">
    <property type="entry name" value="Nucleoside Triphosphate Pyrophosphohydrolase"/>
    <property type="match status" value="1"/>
</dbReference>
<dbReference type="InterPro" id="IPR015797">
    <property type="entry name" value="NUDIX_hydrolase-like_dom_sf"/>
</dbReference>
<feature type="region of interest" description="Disordered" evidence="1">
    <location>
        <begin position="93"/>
        <end position="161"/>
    </location>
</feature>
<dbReference type="PANTHER" id="PTHR16099:SF5">
    <property type="entry name" value="NUCLEOTIDE TRIPHOSPHATE DIPHOSPHATASE NUDT15"/>
    <property type="match status" value="1"/>
</dbReference>
<proteinExistence type="predicted"/>
<dbReference type="OMA" id="TIFMQAT"/>